<keyword evidence="3" id="KW-1185">Reference proteome</keyword>
<accession>A0ABD0PDN7</accession>
<organism evidence="2 3">
    <name type="scientific">Cirrhinus mrigala</name>
    <name type="common">Mrigala</name>
    <dbReference type="NCBI Taxonomy" id="683832"/>
    <lineage>
        <taxon>Eukaryota</taxon>
        <taxon>Metazoa</taxon>
        <taxon>Chordata</taxon>
        <taxon>Craniata</taxon>
        <taxon>Vertebrata</taxon>
        <taxon>Euteleostomi</taxon>
        <taxon>Actinopterygii</taxon>
        <taxon>Neopterygii</taxon>
        <taxon>Teleostei</taxon>
        <taxon>Ostariophysi</taxon>
        <taxon>Cypriniformes</taxon>
        <taxon>Cyprinidae</taxon>
        <taxon>Labeoninae</taxon>
        <taxon>Labeonini</taxon>
        <taxon>Cirrhinus</taxon>
    </lineage>
</organism>
<sequence>MLTACRRTVKEQLDALQQRRENQVRTTQHASGPGMVLVQPSCPLVVTSSQKIQLQQQIQQ</sequence>
<evidence type="ECO:0000256" key="1">
    <source>
        <dbReference type="SAM" id="MobiDB-lite"/>
    </source>
</evidence>
<dbReference type="AlphaFoldDB" id="A0ABD0PDN7"/>
<proteinExistence type="predicted"/>
<comment type="caution">
    <text evidence="2">The sequence shown here is derived from an EMBL/GenBank/DDBJ whole genome shotgun (WGS) entry which is preliminary data.</text>
</comment>
<feature type="region of interest" description="Disordered" evidence="1">
    <location>
        <begin position="16"/>
        <end position="35"/>
    </location>
</feature>
<evidence type="ECO:0000313" key="3">
    <source>
        <dbReference type="Proteomes" id="UP001529510"/>
    </source>
</evidence>
<evidence type="ECO:0000313" key="2">
    <source>
        <dbReference type="EMBL" id="KAL0171905.1"/>
    </source>
</evidence>
<gene>
    <name evidence="2" type="ORF">M9458_032216</name>
</gene>
<feature type="non-terminal residue" evidence="2">
    <location>
        <position position="60"/>
    </location>
</feature>
<dbReference type="EMBL" id="JAMKFB020000016">
    <property type="protein sequence ID" value="KAL0171905.1"/>
    <property type="molecule type" value="Genomic_DNA"/>
</dbReference>
<dbReference type="Proteomes" id="UP001529510">
    <property type="component" value="Unassembled WGS sequence"/>
</dbReference>
<name>A0ABD0PDN7_CIRMR</name>
<reference evidence="2 3" key="1">
    <citation type="submission" date="2024-05" db="EMBL/GenBank/DDBJ databases">
        <title>Genome sequencing and assembly of Indian major carp, Cirrhinus mrigala (Hamilton, 1822).</title>
        <authorList>
            <person name="Mohindra V."/>
            <person name="Chowdhury L.M."/>
            <person name="Lal K."/>
            <person name="Jena J.K."/>
        </authorList>
    </citation>
    <scope>NUCLEOTIDE SEQUENCE [LARGE SCALE GENOMIC DNA]</scope>
    <source>
        <strain evidence="2">CM1030</strain>
        <tissue evidence="2">Blood</tissue>
    </source>
</reference>
<protein>
    <submittedName>
        <fullName evidence="2">Uncharacterized protein</fullName>
    </submittedName>
</protein>